<keyword evidence="2" id="KW-1185">Reference proteome</keyword>
<organism evidence="1 2">
    <name type="scientific">Mytilus coruscus</name>
    <name type="common">Sea mussel</name>
    <dbReference type="NCBI Taxonomy" id="42192"/>
    <lineage>
        <taxon>Eukaryota</taxon>
        <taxon>Metazoa</taxon>
        <taxon>Spiralia</taxon>
        <taxon>Lophotrochozoa</taxon>
        <taxon>Mollusca</taxon>
        <taxon>Bivalvia</taxon>
        <taxon>Autobranchia</taxon>
        <taxon>Pteriomorphia</taxon>
        <taxon>Mytilida</taxon>
        <taxon>Mytiloidea</taxon>
        <taxon>Mytilidae</taxon>
        <taxon>Mytilinae</taxon>
        <taxon>Mytilus</taxon>
    </lineage>
</organism>
<accession>A0A6J8AUY4</accession>
<reference evidence="1 2" key="1">
    <citation type="submission" date="2020-06" db="EMBL/GenBank/DDBJ databases">
        <authorList>
            <person name="Li R."/>
            <person name="Bekaert M."/>
        </authorList>
    </citation>
    <scope>NUCLEOTIDE SEQUENCE [LARGE SCALE GENOMIC DNA]</scope>
    <source>
        <strain evidence="2">wild</strain>
    </source>
</reference>
<evidence type="ECO:0000313" key="2">
    <source>
        <dbReference type="Proteomes" id="UP000507470"/>
    </source>
</evidence>
<protein>
    <submittedName>
        <fullName evidence="1">Uncharacterized protein</fullName>
    </submittedName>
</protein>
<dbReference type="Proteomes" id="UP000507470">
    <property type="component" value="Unassembled WGS sequence"/>
</dbReference>
<name>A0A6J8AUY4_MYTCO</name>
<gene>
    <name evidence="1" type="ORF">MCOR_10471</name>
</gene>
<dbReference type="EMBL" id="CACVKT020001843">
    <property type="protein sequence ID" value="CAC5372343.1"/>
    <property type="molecule type" value="Genomic_DNA"/>
</dbReference>
<dbReference type="AlphaFoldDB" id="A0A6J8AUY4"/>
<proteinExistence type="predicted"/>
<sequence>MERMPISKSESLNFYKYLCQKIGSEKVVRTRRLVFTIMDMGHGQKMITSGSIGEGLNLTGSDLDYMFIDIFFKVYQSETEVQSQCRARPLIMNTEETQFNTKHEEQLTTILTNLYDQGINCFASSETLHDFQSQSHESTESLIFKFLQQIMPALCAIGTTFPSVEYYQVLRLLYSFLHISRTALSRGLFAFQISKACLKVPEVTQYAFSSGNKQHYSRYKHDLSHLVIGLYSDAVSGLLMLASFFYVHKNYKDSLTMITYALQKCTEEKIYTIFFRSKKTFNSIQKHMMNLMKKEKLFTIMKSLTIHPCGFEVNSSIIPQELQLDVSRMHTVFHTLPFAHFLSFLCYYHLHDILSCRQSLQRLGQWILSDCGNIVFDSETLNTIIFHGIGNQLIGETYVARLAFRVAAKFDEYNTTSAASRLSSLTS</sequence>
<evidence type="ECO:0000313" key="1">
    <source>
        <dbReference type="EMBL" id="CAC5372343.1"/>
    </source>
</evidence>